<dbReference type="AlphaFoldDB" id="A0A2J6QMW9"/>
<keyword evidence="3" id="KW-1185">Reference proteome</keyword>
<reference evidence="2 3" key="1">
    <citation type="submission" date="2016-05" db="EMBL/GenBank/DDBJ databases">
        <title>A degradative enzymes factory behind the ericoid mycorrhizal symbiosis.</title>
        <authorList>
            <consortium name="DOE Joint Genome Institute"/>
            <person name="Martino E."/>
            <person name="Morin E."/>
            <person name="Grelet G."/>
            <person name="Kuo A."/>
            <person name="Kohler A."/>
            <person name="Daghino S."/>
            <person name="Barry K."/>
            <person name="Choi C."/>
            <person name="Cichocki N."/>
            <person name="Clum A."/>
            <person name="Copeland A."/>
            <person name="Hainaut M."/>
            <person name="Haridas S."/>
            <person name="Labutti K."/>
            <person name="Lindquist E."/>
            <person name="Lipzen A."/>
            <person name="Khouja H.-R."/>
            <person name="Murat C."/>
            <person name="Ohm R."/>
            <person name="Olson A."/>
            <person name="Spatafora J."/>
            <person name="Veneault-Fourrey C."/>
            <person name="Henrissat B."/>
            <person name="Grigoriev I."/>
            <person name="Martin F."/>
            <person name="Perotto S."/>
        </authorList>
    </citation>
    <scope>NUCLEOTIDE SEQUENCE [LARGE SCALE GENOMIC DNA]</scope>
    <source>
        <strain evidence="2 3">UAMH 7357</strain>
    </source>
</reference>
<dbReference type="EMBL" id="KZ613465">
    <property type="protein sequence ID" value="PMD27596.1"/>
    <property type="molecule type" value="Genomic_DNA"/>
</dbReference>
<proteinExistence type="predicted"/>
<evidence type="ECO:0000313" key="2">
    <source>
        <dbReference type="EMBL" id="PMD27596.1"/>
    </source>
</evidence>
<evidence type="ECO:0000256" key="1">
    <source>
        <dbReference type="SAM" id="MobiDB-lite"/>
    </source>
</evidence>
<gene>
    <name evidence="2" type="ORF">NA56DRAFT_696599</name>
</gene>
<dbReference type="OrthoDB" id="10659024at2759"/>
<sequence>MAEGSGEGRSLQPRGCLRREIGSEETATNCPKRLNLQPPRITPSAPLQNASSSNSSPPIVQLNRLRTKLDFLLISINRLQATSERPKNIDTAQRSTQGSRCLILHFPLPGGSHTIRKQRVSVKANQQPCRPPSPQAHSRVALQVHGHFLPTLTDRQGRSRLLALSPIRPSTARPELPTSLPSPSPLDFRLVPTIYILGLLAPFTLVVTQSFNQPIVSPGTDTFTTGQRPAVESRTNLSTL</sequence>
<accession>A0A2J6QMW9</accession>
<feature type="region of interest" description="Disordered" evidence="1">
    <location>
        <begin position="1"/>
        <end position="59"/>
    </location>
</feature>
<evidence type="ECO:0000313" key="3">
    <source>
        <dbReference type="Proteomes" id="UP000235672"/>
    </source>
</evidence>
<feature type="compositionally biased region" description="Polar residues" evidence="1">
    <location>
        <begin position="45"/>
        <end position="58"/>
    </location>
</feature>
<organism evidence="2 3">
    <name type="scientific">Hyaloscypha hepaticicola</name>
    <dbReference type="NCBI Taxonomy" id="2082293"/>
    <lineage>
        <taxon>Eukaryota</taxon>
        <taxon>Fungi</taxon>
        <taxon>Dikarya</taxon>
        <taxon>Ascomycota</taxon>
        <taxon>Pezizomycotina</taxon>
        <taxon>Leotiomycetes</taxon>
        <taxon>Helotiales</taxon>
        <taxon>Hyaloscyphaceae</taxon>
        <taxon>Hyaloscypha</taxon>
    </lineage>
</organism>
<name>A0A2J6QMW9_9HELO</name>
<dbReference type="Proteomes" id="UP000235672">
    <property type="component" value="Unassembled WGS sequence"/>
</dbReference>
<protein>
    <submittedName>
        <fullName evidence="2">Uncharacterized protein</fullName>
    </submittedName>
</protein>
<feature type="region of interest" description="Disordered" evidence="1">
    <location>
        <begin position="218"/>
        <end position="240"/>
    </location>
</feature>